<dbReference type="EMBL" id="JACHDO010000001">
    <property type="protein sequence ID" value="MBB5492615.1"/>
    <property type="molecule type" value="Genomic_DNA"/>
</dbReference>
<dbReference type="SUPFAM" id="SSF103473">
    <property type="entry name" value="MFS general substrate transporter"/>
    <property type="match status" value="1"/>
</dbReference>
<dbReference type="AlphaFoldDB" id="A0A840WLB0"/>
<dbReference type="Pfam" id="PF05977">
    <property type="entry name" value="MFS_3"/>
    <property type="match status" value="1"/>
</dbReference>
<dbReference type="PANTHER" id="PTHR23513:SF6">
    <property type="entry name" value="MAJOR FACILITATOR SUPERFAMILY ASSOCIATED DOMAIN-CONTAINING PROTEIN"/>
    <property type="match status" value="1"/>
</dbReference>
<feature type="transmembrane region" description="Helical" evidence="7">
    <location>
        <begin position="20"/>
        <end position="45"/>
    </location>
</feature>
<dbReference type="GO" id="GO:0005886">
    <property type="term" value="C:plasma membrane"/>
    <property type="evidence" value="ECO:0007669"/>
    <property type="project" value="UniProtKB-SubCell"/>
</dbReference>
<organism evidence="8 9">
    <name type="scientific">Nocardiopsis metallicus</name>
    <dbReference type="NCBI Taxonomy" id="179819"/>
    <lineage>
        <taxon>Bacteria</taxon>
        <taxon>Bacillati</taxon>
        <taxon>Actinomycetota</taxon>
        <taxon>Actinomycetes</taxon>
        <taxon>Streptosporangiales</taxon>
        <taxon>Nocardiopsidaceae</taxon>
        <taxon>Nocardiopsis</taxon>
    </lineage>
</organism>
<evidence type="ECO:0000256" key="4">
    <source>
        <dbReference type="ARBA" id="ARBA00022692"/>
    </source>
</evidence>
<dbReference type="PANTHER" id="PTHR23513">
    <property type="entry name" value="INTEGRAL MEMBRANE EFFLUX PROTEIN-RELATED"/>
    <property type="match status" value="1"/>
</dbReference>
<comment type="subcellular location">
    <subcellularLocation>
        <location evidence="1">Cell membrane</location>
        <topology evidence="1">Multi-pass membrane protein</topology>
    </subcellularLocation>
</comment>
<dbReference type="RefSeq" id="WP_184366033.1">
    <property type="nucleotide sequence ID" value="NZ_BAAAKM010000033.1"/>
</dbReference>
<sequence length="400" mass="40902">MPSRPTAVARTRAARRIRAAVLLTAVLLSSMGDEVVLVAAIFRLAETGNSLWVTALLVAQIGPLILLAPLAGVVLDRFDTGRVLVLACVGQGLAILPAVWFQHPGALVLCVLAVSSMAAFANPAILTLLPSAAGELSPVHANSLFEGVRASATVLGPLVGGMLVGLFGVTPALLLDSASFFAAATAFLLLGVRRPAVSTSGTLWSGAADGARHLLRTRLFRILLPVLVLAVVATSTTNVAMVFVVREVMGHGAEVFGALTAGWGAGLLLGALAVSLSWPTPSGRGVALAAALIGSALALWAWFPVLWMAALCVVLAGAGNAVHNILLRSVVHHHTPEALLGRAHALMGSVVNSGFVAGFLIAGWFAADHPRELLAVAGAVALLAGLLGALAVHMLRAESD</sequence>
<feature type="transmembrane region" description="Helical" evidence="7">
    <location>
        <begin position="343"/>
        <end position="367"/>
    </location>
</feature>
<dbReference type="Proteomes" id="UP000579647">
    <property type="component" value="Unassembled WGS sequence"/>
</dbReference>
<keyword evidence="2" id="KW-0813">Transport</keyword>
<keyword evidence="5 7" id="KW-1133">Transmembrane helix</keyword>
<keyword evidence="3" id="KW-1003">Cell membrane</keyword>
<evidence type="ECO:0000256" key="6">
    <source>
        <dbReference type="ARBA" id="ARBA00023136"/>
    </source>
</evidence>
<proteinExistence type="predicted"/>
<feature type="transmembrane region" description="Helical" evidence="7">
    <location>
        <begin position="373"/>
        <end position="395"/>
    </location>
</feature>
<accession>A0A840WLB0</accession>
<evidence type="ECO:0000256" key="3">
    <source>
        <dbReference type="ARBA" id="ARBA00022475"/>
    </source>
</evidence>
<feature type="transmembrane region" description="Helical" evidence="7">
    <location>
        <begin position="222"/>
        <end position="244"/>
    </location>
</feature>
<evidence type="ECO:0000256" key="7">
    <source>
        <dbReference type="SAM" id="Phobius"/>
    </source>
</evidence>
<protein>
    <submittedName>
        <fullName evidence="8">MFS family permease</fullName>
    </submittedName>
</protein>
<feature type="transmembrane region" description="Helical" evidence="7">
    <location>
        <begin position="173"/>
        <end position="192"/>
    </location>
</feature>
<feature type="transmembrane region" description="Helical" evidence="7">
    <location>
        <begin position="285"/>
        <end position="302"/>
    </location>
</feature>
<keyword evidence="6 7" id="KW-0472">Membrane</keyword>
<dbReference type="InterPro" id="IPR010290">
    <property type="entry name" value="TM_effector"/>
</dbReference>
<evidence type="ECO:0000256" key="5">
    <source>
        <dbReference type="ARBA" id="ARBA00022989"/>
    </source>
</evidence>
<reference evidence="8 9" key="1">
    <citation type="submission" date="2020-08" db="EMBL/GenBank/DDBJ databases">
        <title>Sequencing the genomes of 1000 actinobacteria strains.</title>
        <authorList>
            <person name="Klenk H.-P."/>
        </authorList>
    </citation>
    <scope>NUCLEOTIDE SEQUENCE [LARGE SCALE GENOMIC DNA]</scope>
    <source>
        <strain evidence="8 9">DSM 44598</strain>
    </source>
</reference>
<feature type="transmembrane region" description="Helical" evidence="7">
    <location>
        <begin position="256"/>
        <end position="278"/>
    </location>
</feature>
<feature type="transmembrane region" description="Helical" evidence="7">
    <location>
        <begin position="51"/>
        <end position="71"/>
    </location>
</feature>
<evidence type="ECO:0000256" key="2">
    <source>
        <dbReference type="ARBA" id="ARBA00022448"/>
    </source>
</evidence>
<gene>
    <name evidence="8" type="ORF">HNR07_003752</name>
</gene>
<feature type="transmembrane region" description="Helical" evidence="7">
    <location>
        <begin position="83"/>
        <end position="100"/>
    </location>
</feature>
<feature type="transmembrane region" description="Helical" evidence="7">
    <location>
        <begin position="150"/>
        <end position="167"/>
    </location>
</feature>
<evidence type="ECO:0000313" key="9">
    <source>
        <dbReference type="Proteomes" id="UP000579647"/>
    </source>
</evidence>
<keyword evidence="4 7" id="KW-0812">Transmembrane</keyword>
<name>A0A840WLB0_9ACTN</name>
<dbReference type="InterPro" id="IPR036259">
    <property type="entry name" value="MFS_trans_sf"/>
</dbReference>
<dbReference type="Gene3D" id="1.20.1250.20">
    <property type="entry name" value="MFS general substrate transporter like domains"/>
    <property type="match status" value="1"/>
</dbReference>
<dbReference type="CDD" id="cd06173">
    <property type="entry name" value="MFS_MefA_like"/>
    <property type="match status" value="1"/>
</dbReference>
<evidence type="ECO:0000313" key="8">
    <source>
        <dbReference type="EMBL" id="MBB5492615.1"/>
    </source>
</evidence>
<comment type="caution">
    <text evidence="8">The sequence shown here is derived from an EMBL/GenBank/DDBJ whole genome shotgun (WGS) entry which is preliminary data.</text>
</comment>
<feature type="transmembrane region" description="Helical" evidence="7">
    <location>
        <begin position="106"/>
        <end position="129"/>
    </location>
</feature>
<keyword evidence="9" id="KW-1185">Reference proteome</keyword>
<evidence type="ECO:0000256" key="1">
    <source>
        <dbReference type="ARBA" id="ARBA00004651"/>
    </source>
</evidence>